<protein>
    <submittedName>
        <fullName evidence="2">Uncharacterized protein</fullName>
    </submittedName>
</protein>
<evidence type="ECO:0000313" key="3">
    <source>
        <dbReference type="Proteomes" id="UP001500683"/>
    </source>
</evidence>
<reference evidence="3" key="1">
    <citation type="journal article" date="2019" name="Int. J. Syst. Evol. Microbiol.">
        <title>The Global Catalogue of Microorganisms (GCM) 10K type strain sequencing project: providing services to taxonomists for standard genome sequencing and annotation.</title>
        <authorList>
            <consortium name="The Broad Institute Genomics Platform"/>
            <consortium name="The Broad Institute Genome Sequencing Center for Infectious Disease"/>
            <person name="Wu L."/>
            <person name="Ma J."/>
        </authorList>
    </citation>
    <scope>NUCLEOTIDE SEQUENCE [LARGE SCALE GENOMIC DNA]</scope>
    <source>
        <strain evidence="3">JCM 16702</strain>
    </source>
</reference>
<organism evidence="2 3">
    <name type="scientific">Actinomadura miaoliensis</name>
    <dbReference type="NCBI Taxonomy" id="430685"/>
    <lineage>
        <taxon>Bacteria</taxon>
        <taxon>Bacillati</taxon>
        <taxon>Actinomycetota</taxon>
        <taxon>Actinomycetes</taxon>
        <taxon>Streptosporangiales</taxon>
        <taxon>Thermomonosporaceae</taxon>
        <taxon>Actinomadura</taxon>
    </lineage>
</organism>
<feature type="region of interest" description="Disordered" evidence="1">
    <location>
        <begin position="1"/>
        <end position="85"/>
    </location>
</feature>
<evidence type="ECO:0000313" key="2">
    <source>
        <dbReference type="EMBL" id="GAA4065700.1"/>
    </source>
</evidence>
<accession>A0ABP7VEN0</accession>
<sequence>MTIPPPAGGGEVGGPPPGARGGSTLAAAGPESEQPAVMISTAVNGTADERTNLRTVMGPSASDSDSIPGHPSDAHPLGRHLGTAG</sequence>
<evidence type="ECO:0000256" key="1">
    <source>
        <dbReference type="SAM" id="MobiDB-lite"/>
    </source>
</evidence>
<proteinExistence type="predicted"/>
<dbReference type="Proteomes" id="UP001500683">
    <property type="component" value="Unassembled WGS sequence"/>
</dbReference>
<keyword evidence="3" id="KW-1185">Reference proteome</keyword>
<gene>
    <name evidence="2" type="ORF">GCM10022214_19840</name>
</gene>
<dbReference type="EMBL" id="BAAAZG010000009">
    <property type="protein sequence ID" value="GAA4065700.1"/>
    <property type="molecule type" value="Genomic_DNA"/>
</dbReference>
<name>A0ABP7VEN0_9ACTN</name>
<comment type="caution">
    <text evidence="2">The sequence shown here is derived from an EMBL/GenBank/DDBJ whole genome shotgun (WGS) entry which is preliminary data.</text>
</comment>